<organism evidence="9 10">
    <name type="scientific">Micromonospora craterilacus</name>
    <dbReference type="NCBI Taxonomy" id="1655439"/>
    <lineage>
        <taxon>Bacteria</taxon>
        <taxon>Bacillati</taxon>
        <taxon>Actinomycetota</taxon>
        <taxon>Actinomycetes</taxon>
        <taxon>Micromonosporales</taxon>
        <taxon>Micromonosporaceae</taxon>
        <taxon>Micromonospora</taxon>
    </lineage>
</organism>
<keyword evidence="10" id="KW-1185">Reference proteome</keyword>
<dbReference type="InterPro" id="IPR036259">
    <property type="entry name" value="MFS_trans_sf"/>
</dbReference>
<evidence type="ECO:0000313" key="10">
    <source>
        <dbReference type="Proteomes" id="UP000248924"/>
    </source>
</evidence>
<feature type="transmembrane region" description="Helical" evidence="7">
    <location>
        <begin position="82"/>
        <end position="102"/>
    </location>
</feature>
<keyword evidence="4 7" id="KW-1133">Transmembrane helix</keyword>
<dbReference type="RefSeq" id="WP_111214633.1">
    <property type="nucleotide sequence ID" value="NZ_POTY01000091.1"/>
</dbReference>
<dbReference type="InterPro" id="IPR020846">
    <property type="entry name" value="MFS_dom"/>
</dbReference>
<feature type="transmembrane region" description="Helical" evidence="7">
    <location>
        <begin position="271"/>
        <end position="296"/>
    </location>
</feature>
<feature type="compositionally biased region" description="Low complexity" evidence="6">
    <location>
        <begin position="1"/>
        <end position="12"/>
    </location>
</feature>
<feature type="transmembrane region" description="Helical" evidence="7">
    <location>
        <begin position="338"/>
        <end position="356"/>
    </location>
</feature>
<dbReference type="PANTHER" id="PTHR23519:SF1">
    <property type="entry name" value="AUTOPHAGY-RELATED PROTEIN 22"/>
    <property type="match status" value="1"/>
</dbReference>
<reference evidence="9 10" key="1">
    <citation type="submission" date="2018-01" db="EMBL/GenBank/DDBJ databases">
        <title>Draft genome sequence of Jishengella sp. NA12.</title>
        <authorList>
            <person name="Sahin N."/>
            <person name="Ay H."/>
            <person name="Saygin H."/>
        </authorList>
    </citation>
    <scope>NUCLEOTIDE SEQUENCE [LARGE SCALE GENOMIC DNA]</scope>
    <source>
        <strain evidence="9 10">NA12</strain>
    </source>
</reference>
<proteinExistence type="predicted"/>
<dbReference type="Proteomes" id="UP000248924">
    <property type="component" value="Unassembled WGS sequence"/>
</dbReference>
<dbReference type="EMBL" id="POTY01000091">
    <property type="protein sequence ID" value="PZG17211.1"/>
    <property type="molecule type" value="Genomic_DNA"/>
</dbReference>
<dbReference type="AlphaFoldDB" id="A0A2W2E4J6"/>
<dbReference type="PANTHER" id="PTHR23519">
    <property type="entry name" value="AUTOPHAGY-RELATED PROTEIN 22"/>
    <property type="match status" value="1"/>
</dbReference>
<keyword evidence="2" id="KW-0813">Transport</keyword>
<dbReference type="GO" id="GO:0022857">
    <property type="term" value="F:transmembrane transporter activity"/>
    <property type="evidence" value="ECO:0007669"/>
    <property type="project" value="InterPro"/>
</dbReference>
<accession>A0A2W2E4J6</accession>
<sequence length="465" mass="49468">MAETVTPAAQDDTPPPTSTRRERTGWYFYDWANSAFQTTVITVFLGPFLTSVAKIAAGCELGASDCTGYVYPLGIKVAAGSYYPYLISLSVLLTVFVLPVIGAIADRSLHKKRLLAGAAFTGAGATMGMLFVTGDRYLLGGALFMVANISFGAAIVVYNSFLPQLGGPDERDAISSRGWALGYLGGGLLLALNLVAVQSFDNGTPERTLDLARWSIVSAGLWWAAFTLVPLRWLREHPTAAALAAGGRGNVLTDGFRQLGRTLREVKAYPLTLFFLLAFLVYNDGIQTVITLASVYGTEELRLGQSTLIVTILLVQFLAFGGALGLGALAGRIGAWKTVLLSLVLWTAVIVAAFRLPAEAPLPFMVLGAGIGLVLGGSQALSRSLFSQLIPAGKEGEYYGFYEISDKGTSWLGPAAFGLVFQLTSSYRVGLVSLLIFFVVGFLLLLAVPMRRAIVAAGNTPPRVL</sequence>
<feature type="region of interest" description="Disordered" evidence="6">
    <location>
        <begin position="1"/>
        <end position="21"/>
    </location>
</feature>
<feature type="domain" description="Major facilitator superfamily (MFS) profile" evidence="8">
    <location>
        <begin position="271"/>
        <end position="465"/>
    </location>
</feature>
<feature type="transmembrane region" description="Helical" evidence="7">
    <location>
        <begin position="308"/>
        <end position="331"/>
    </location>
</feature>
<dbReference type="OrthoDB" id="9768783at2"/>
<dbReference type="GO" id="GO:0005886">
    <property type="term" value="C:plasma membrane"/>
    <property type="evidence" value="ECO:0007669"/>
    <property type="project" value="UniProtKB-SubCell"/>
</dbReference>
<keyword evidence="3 7" id="KW-0812">Transmembrane</keyword>
<dbReference type="InterPro" id="IPR024671">
    <property type="entry name" value="Atg22-like"/>
</dbReference>
<feature type="transmembrane region" description="Helical" evidence="7">
    <location>
        <begin position="212"/>
        <end position="231"/>
    </location>
</feature>
<evidence type="ECO:0000256" key="4">
    <source>
        <dbReference type="ARBA" id="ARBA00022989"/>
    </source>
</evidence>
<keyword evidence="5 7" id="KW-0472">Membrane</keyword>
<dbReference type="Pfam" id="PF11700">
    <property type="entry name" value="ATG22"/>
    <property type="match status" value="1"/>
</dbReference>
<evidence type="ECO:0000256" key="2">
    <source>
        <dbReference type="ARBA" id="ARBA00022448"/>
    </source>
</evidence>
<evidence type="ECO:0000256" key="5">
    <source>
        <dbReference type="ARBA" id="ARBA00023136"/>
    </source>
</evidence>
<evidence type="ECO:0000259" key="8">
    <source>
        <dbReference type="PROSITE" id="PS50850"/>
    </source>
</evidence>
<dbReference type="PROSITE" id="PS50850">
    <property type="entry name" value="MFS"/>
    <property type="match status" value="1"/>
</dbReference>
<protein>
    <submittedName>
        <fullName evidence="9">MFS transporter</fullName>
    </submittedName>
</protein>
<feature type="transmembrane region" description="Helical" evidence="7">
    <location>
        <begin position="114"/>
        <end position="132"/>
    </location>
</feature>
<evidence type="ECO:0000313" key="9">
    <source>
        <dbReference type="EMBL" id="PZG17211.1"/>
    </source>
</evidence>
<dbReference type="Gene3D" id="1.20.1250.20">
    <property type="entry name" value="MFS general substrate transporter like domains"/>
    <property type="match status" value="1"/>
</dbReference>
<dbReference type="SUPFAM" id="SSF103473">
    <property type="entry name" value="MFS general substrate transporter"/>
    <property type="match status" value="1"/>
</dbReference>
<evidence type="ECO:0000256" key="1">
    <source>
        <dbReference type="ARBA" id="ARBA00004651"/>
    </source>
</evidence>
<feature type="transmembrane region" description="Helical" evidence="7">
    <location>
        <begin position="179"/>
        <end position="200"/>
    </location>
</feature>
<evidence type="ECO:0000256" key="7">
    <source>
        <dbReference type="SAM" id="Phobius"/>
    </source>
</evidence>
<gene>
    <name evidence="9" type="ORF">C1I95_15985</name>
</gene>
<comment type="caution">
    <text evidence="9">The sequence shown here is derived from an EMBL/GenBank/DDBJ whole genome shotgun (WGS) entry which is preliminary data.</text>
</comment>
<evidence type="ECO:0000256" key="3">
    <source>
        <dbReference type="ARBA" id="ARBA00022692"/>
    </source>
</evidence>
<comment type="subcellular location">
    <subcellularLocation>
        <location evidence="1">Cell membrane</location>
        <topology evidence="1">Multi-pass membrane protein</topology>
    </subcellularLocation>
</comment>
<feature type="transmembrane region" description="Helical" evidence="7">
    <location>
        <begin position="138"/>
        <end position="158"/>
    </location>
</feature>
<dbReference type="InterPro" id="IPR050495">
    <property type="entry name" value="ATG22/LtaA_families"/>
</dbReference>
<evidence type="ECO:0000256" key="6">
    <source>
        <dbReference type="SAM" id="MobiDB-lite"/>
    </source>
</evidence>
<feature type="transmembrane region" description="Helical" evidence="7">
    <location>
        <begin position="429"/>
        <end position="448"/>
    </location>
</feature>
<name>A0A2W2E4J6_9ACTN</name>